<accession>A0A835CZT4</accession>
<organism evidence="7 8">
    <name type="scientific">Tetracentron sinense</name>
    <name type="common">Spur-leaf</name>
    <dbReference type="NCBI Taxonomy" id="13715"/>
    <lineage>
        <taxon>Eukaryota</taxon>
        <taxon>Viridiplantae</taxon>
        <taxon>Streptophyta</taxon>
        <taxon>Embryophyta</taxon>
        <taxon>Tracheophyta</taxon>
        <taxon>Spermatophyta</taxon>
        <taxon>Magnoliopsida</taxon>
        <taxon>Trochodendrales</taxon>
        <taxon>Trochodendraceae</taxon>
        <taxon>Tetracentron</taxon>
    </lineage>
</organism>
<dbReference type="AlphaFoldDB" id="A0A835CZT4"/>
<evidence type="ECO:0000313" key="7">
    <source>
        <dbReference type="EMBL" id="KAF8378592.1"/>
    </source>
</evidence>
<dbReference type="GO" id="GO:0003729">
    <property type="term" value="F:mRNA binding"/>
    <property type="evidence" value="ECO:0007669"/>
    <property type="project" value="TreeGrafter"/>
</dbReference>
<dbReference type="GO" id="GO:0005737">
    <property type="term" value="C:cytoplasm"/>
    <property type="evidence" value="ECO:0007669"/>
    <property type="project" value="TreeGrafter"/>
</dbReference>
<name>A0A835CZT4_TETSI</name>
<dbReference type="EMBL" id="JABCRI010000023">
    <property type="protein sequence ID" value="KAF8378592.1"/>
    <property type="molecule type" value="Genomic_DNA"/>
</dbReference>
<dbReference type="SUPFAM" id="SSF90209">
    <property type="entry name" value="Ran binding protein zinc finger-like"/>
    <property type="match status" value="3"/>
</dbReference>
<keyword evidence="1" id="KW-0479">Metal-binding</keyword>
<dbReference type="Gene3D" id="4.10.1060.10">
    <property type="entry name" value="Zinc finger, RanBP2-type"/>
    <property type="match status" value="3"/>
</dbReference>
<feature type="compositionally biased region" description="Basic and acidic residues" evidence="5">
    <location>
        <begin position="224"/>
        <end position="234"/>
    </location>
</feature>
<dbReference type="PROSITE" id="PS01358">
    <property type="entry name" value="ZF_RANBP2_1"/>
    <property type="match status" value="3"/>
</dbReference>
<keyword evidence="8" id="KW-1185">Reference proteome</keyword>
<dbReference type="PANTHER" id="PTHR23111:SF23">
    <property type="entry name" value="RAN BP2_NZF ZINC FINGER-LIKE SUPERFAMILY PROTEIN"/>
    <property type="match status" value="1"/>
</dbReference>
<dbReference type="OMA" id="NQEARFI"/>
<dbReference type="InterPro" id="IPR036443">
    <property type="entry name" value="Znf_RanBP2_sf"/>
</dbReference>
<evidence type="ECO:0000256" key="4">
    <source>
        <dbReference type="PROSITE-ProRule" id="PRU00322"/>
    </source>
</evidence>
<sequence length="346" mass="40789">MRILLTYGLDPITGSVENKPCLNKRVKESVRRLLNEMVEFSFKELDSDQPKVTPSKRRSSPPEHFTWQEKGQISVPMKQGDWVCPKCNFLNFARNVKCLRCDGLFQERLRKPWEDRDHHLPMKKGDWLCDKCNFLNFAKNTRCLQCKEKPPKRQLNPGEWECDSCNYINFKKNMVCLKCDWKRPKASNYPNTSAQLQHEERGFHQPHRMKFVRDEDETNGDPSGRQERQSRNESVDICMEDDGSKDDGGLSPWNKCSEFEDFPIVGGKSALSQNPRNLEIWRREMSKRRRSVSKDRESDDELSYANFQRRLEFLESTDDEEIDGWFGYDTKIEKEKPKTVPCTIRE</sequence>
<evidence type="ECO:0000256" key="5">
    <source>
        <dbReference type="SAM" id="MobiDB-lite"/>
    </source>
</evidence>
<keyword evidence="2 4" id="KW-0863">Zinc-finger</keyword>
<evidence type="ECO:0000256" key="2">
    <source>
        <dbReference type="ARBA" id="ARBA00022771"/>
    </source>
</evidence>
<dbReference type="OrthoDB" id="448399at2759"/>
<feature type="domain" description="RanBP2-type" evidence="6">
    <location>
        <begin position="123"/>
        <end position="152"/>
    </location>
</feature>
<dbReference type="PROSITE" id="PS50199">
    <property type="entry name" value="ZF_RANBP2_2"/>
    <property type="match status" value="3"/>
</dbReference>
<keyword evidence="3" id="KW-0862">Zinc</keyword>
<evidence type="ECO:0000259" key="6">
    <source>
        <dbReference type="PROSITE" id="PS50199"/>
    </source>
</evidence>
<dbReference type="PANTHER" id="PTHR23111">
    <property type="entry name" value="ZINC FINGER PROTEIN"/>
    <property type="match status" value="1"/>
</dbReference>
<feature type="domain" description="RanBP2-type" evidence="6">
    <location>
        <begin position="78"/>
        <end position="101"/>
    </location>
</feature>
<dbReference type="Proteomes" id="UP000655225">
    <property type="component" value="Unassembled WGS sequence"/>
</dbReference>
<feature type="domain" description="RanBP2-type" evidence="6">
    <location>
        <begin position="156"/>
        <end position="185"/>
    </location>
</feature>
<comment type="caution">
    <text evidence="7">The sequence shown here is derived from an EMBL/GenBank/DDBJ whole genome shotgun (WGS) entry which is preliminary data.</text>
</comment>
<proteinExistence type="predicted"/>
<dbReference type="Pfam" id="PF00641">
    <property type="entry name" value="Zn_ribbon_RanBP"/>
    <property type="match status" value="3"/>
</dbReference>
<reference evidence="7 8" key="1">
    <citation type="submission" date="2020-04" db="EMBL/GenBank/DDBJ databases">
        <title>Plant Genome Project.</title>
        <authorList>
            <person name="Zhang R.-G."/>
        </authorList>
    </citation>
    <scope>NUCLEOTIDE SEQUENCE [LARGE SCALE GENOMIC DNA]</scope>
    <source>
        <strain evidence="7">YNK0</strain>
        <tissue evidence="7">Leaf</tissue>
    </source>
</reference>
<gene>
    <name evidence="7" type="ORF">HHK36_029940</name>
</gene>
<evidence type="ECO:0000256" key="3">
    <source>
        <dbReference type="ARBA" id="ARBA00022833"/>
    </source>
</evidence>
<dbReference type="GO" id="GO:0008270">
    <property type="term" value="F:zinc ion binding"/>
    <property type="evidence" value="ECO:0007669"/>
    <property type="project" value="UniProtKB-KW"/>
</dbReference>
<evidence type="ECO:0000313" key="8">
    <source>
        <dbReference type="Proteomes" id="UP000655225"/>
    </source>
</evidence>
<dbReference type="InterPro" id="IPR001876">
    <property type="entry name" value="Znf_RanBP2"/>
</dbReference>
<protein>
    <recommendedName>
        <fullName evidence="6">RanBP2-type domain-containing protein</fullName>
    </recommendedName>
</protein>
<feature type="region of interest" description="Disordered" evidence="5">
    <location>
        <begin position="213"/>
        <end position="250"/>
    </location>
</feature>
<dbReference type="SMART" id="SM00547">
    <property type="entry name" value="ZnF_RBZ"/>
    <property type="match status" value="3"/>
</dbReference>
<evidence type="ECO:0000256" key="1">
    <source>
        <dbReference type="ARBA" id="ARBA00022723"/>
    </source>
</evidence>